<dbReference type="AlphaFoldDB" id="A0AAF0PSY4"/>
<dbReference type="EMBL" id="CP133612">
    <property type="protein sequence ID" value="WMV09317.1"/>
    <property type="molecule type" value="Genomic_DNA"/>
</dbReference>
<reference evidence="2" key="1">
    <citation type="submission" date="2023-08" db="EMBL/GenBank/DDBJ databases">
        <title>A de novo genome assembly of Solanum verrucosum Schlechtendal, a Mexican diploid species geographically isolated from the other diploid A-genome species in potato relatives.</title>
        <authorList>
            <person name="Hosaka K."/>
        </authorList>
    </citation>
    <scope>NUCLEOTIDE SEQUENCE</scope>
    <source>
        <tissue evidence="2">Young leaves</tissue>
    </source>
</reference>
<keyword evidence="3" id="KW-1185">Reference proteome</keyword>
<dbReference type="Proteomes" id="UP001234989">
    <property type="component" value="Chromosome 1"/>
</dbReference>
<dbReference type="EMBL" id="CP133612">
    <property type="protein sequence ID" value="WMV09320.1"/>
    <property type="molecule type" value="Genomic_DNA"/>
</dbReference>
<evidence type="ECO:0000313" key="1">
    <source>
        <dbReference type="EMBL" id="WMV09317.1"/>
    </source>
</evidence>
<accession>A0AAF0PSY4</accession>
<proteinExistence type="predicted"/>
<evidence type="ECO:0000313" key="2">
    <source>
        <dbReference type="EMBL" id="WMV09320.1"/>
    </source>
</evidence>
<evidence type="ECO:0000313" key="3">
    <source>
        <dbReference type="Proteomes" id="UP001234989"/>
    </source>
</evidence>
<organism evidence="2 3">
    <name type="scientific">Solanum verrucosum</name>
    <dbReference type="NCBI Taxonomy" id="315347"/>
    <lineage>
        <taxon>Eukaryota</taxon>
        <taxon>Viridiplantae</taxon>
        <taxon>Streptophyta</taxon>
        <taxon>Embryophyta</taxon>
        <taxon>Tracheophyta</taxon>
        <taxon>Spermatophyta</taxon>
        <taxon>Magnoliopsida</taxon>
        <taxon>eudicotyledons</taxon>
        <taxon>Gunneridae</taxon>
        <taxon>Pentapetalae</taxon>
        <taxon>asterids</taxon>
        <taxon>lamiids</taxon>
        <taxon>Solanales</taxon>
        <taxon>Solanaceae</taxon>
        <taxon>Solanoideae</taxon>
        <taxon>Solaneae</taxon>
        <taxon>Solanum</taxon>
    </lineage>
</organism>
<name>A0AAF0PSY4_SOLVR</name>
<protein>
    <submittedName>
        <fullName evidence="2">Uncharacterized protein</fullName>
    </submittedName>
</protein>
<sequence>MAKMITQLDLLSKHVMGGGLQFVNVVESTLGSAWMIPSLLHYTMRKFNTWEIKWGVLTPFINENVGIMVGRKIKWWLERLAWWKLER</sequence>
<gene>
    <name evidence="1" type="ORF">MTR67_002702</name>
    <name evidence="2" type="ORF">MTR67_002705</name>
</gene>